<evidence type="ECO:0000256" key="1">
    <source>
        <dbReference type="ARBA" id="ARBA00005187"/>
    </source>
</evidence>
<dbReference type="InterPro" id="IPR051786">
    <property type="entry name" value="ASN_synthetase/amidase"/>
</dbReference>
<keyword evidence="7 9" id="KW-0315">Glutamine amidotransferase</keyword>
<evidence type="ECO:0000256" key="2">
    <source>
        <dbReference type="ARBA" id="ARBA00005752"/>
    </source>
</evidence>
<dbReference type="EMBL" id="CP015607">
    <property type="protein sequence ID" value="APT45602.1"/>
    <property type="molecule type" value="Genomic_DNA"/>
</dbReference>
<evidence type="ECO:0000259" key="12">
    <source>
        <dbReference type="PROSITE" id="PS51278"/>
    </source>
</evidence>
<dbReference type="PROSITE" id="PS51278">
    <property type="entry name" value="GATASE_TYPE_2"/>
    <property type="match status" value="1"/>
</dbReference>
<comment type="pathway">
    <text evidence="1">Amino-acid biosynthesis; L-asparagine biosynthesis; L-asparagine from L-aspartate (L-Gln route): step 1/1.</text>
</comment>
<dbReference type="InterPro" id="IPR033738">
    <property type="entry name" value="AsnB_N"/>
</dbReference>
<dbReference type="AlphaFoldDB" id="A0A1L6ZGJ3"/>
<evidence type="ECO:0000256" key="10">
    <source>
        <dbReference type="PIRSR" id="PIRSR001589-2"/>
    </source>
</evidence>
<protein>
    <recommendedName>
        <fullName evidence="3">asparagine synthase (glutamine-hydrolyzing)</fullName>
        <ecNumber evidence="3">6.3.5.4</ecNumber>
    </recommendedName>
</protein>
<organism evidence="13 14">
    <name type="scientific">Bacillus safensis</name>
    <dbReference type="NCBI Taxonomy" id="561879"/>
    <lineage>
        <taxon>Bacteria</taxon>
        <taxon>Bacillati</taxon>
        <taxon>Bacillota</taxon>
        <taxon>Bacilli</taxon>
        <taxon>Bacillales</taxon>
        <taxon>Bacillaceae</taxon>
        <taxon>Bacillus</taxon>
    </lineage>
</organism>
<reference evidence="13 14" key="1">
    <citation type="submission" date="2016-05" db="EMBL/GenBank/DDBJ databases">
        <title>Complete Genome and Methylome Analysis of Psychrotrophic Bacterial Isolates from Antarctic Lake Untersee.</title>
        <authorList>
            <person name="Fomenkov A."/>
            <person name="Akimov V.N."/>
            <person name="Vasilyeva L.V."/>
            <person name="Andersen D."/>
            <person name="Vincze T."/>
            <person name="Roberts R.J."/>
        </authorList>
    </citation>
    <scope>NUCLEOTIDE SEQUENCE [LARGE SCALE GENOMIC DNA]</scope>
    <source>
        <strain evidence="13 14">U14-5</strain>
    </source>
</reference>
<feature type="binding site" evidence="10">
    <location>
        <begin position="361"/>
        <end position="362"/>
    </location>
    <ligand>
        <name>ATP</name>
        <dbReference type="ChEBI" id="CHEBI:30616"/>
    </ligand>
</feature>
<keyword evidence="4 10" id="KW-0547">Nucleotide-binding</keyword>
<dbReference type="RefSeq" id="WP_046312154.1">
    <property type="nucleotide sequence ID" value="NZ_CP015607.1"/>
</dbReference>
<comment type="similarity">
    <text evidence="2">Belongs to the asparagine synthetase family.</text>
</comment>
<feature type="active site" description="For GATase activity" evidence="9">
    <location>
        <position position="2"/>
    </location>
</feature>
<dbReference type="InterPro" id="IPR014729">
    <property type="entry name" value="Rossmann-like_a/b/a_fold"/>
</dbReference>
<dbReference type="InterPro" id="IPR006426">
    <property type="entry name" value="Asn_synth_AEB"/>
</dbReference>
<dbReference type="GO" id="GO:0005829">
    <property type="term" value="C:cytosol"/>
    <property type="evidence" value="ECO:0007669"/>
    <property type="project" value="TreeGrafter"/>
</dbReference>
<dbReference type="Pfam" id="PF13537">
    <property type="entry name" value="GATase_7"/>
    <property type="match status" value="1"/>
</dbReference>
<dbReference type="GO" id="GO:0004066">
    <property type="term" value="F:asparagine synthase (glutamine-hydrolyzing) activity"/>
    <property type="evidence" value="ECO:0007669"/>
    <property type="project" value="UniProtKB-EC"/>
</dbReference>
<evidence type="ECO:0000256" key="11">
    <source>
        <dbReference type="PIRSR" id="PIRSR001589-3"/>
    </source>
</evidence>
<name>A0A1L6ZGJ3_BACIA</name>
<dbReference type="InterPro" id="IPR029055">
    <property type="entry name" value="Ntn_hydrolases_N"/>
</dbReference>
<dbReference type="Proteomes" id="UP000185426">
    <property type="component" value="Chromosome"/>
</dbReference>
<dbReference type="Pfam" id="PF00733">
    <property type="entry name" value="Asn_synthase"/>
    <property type="match status" value="1"/>
</dbReference>
<keyword evidence="9" id="KW-0028">Amino-acid biosynthesis</keyword>
<evidence type="ECO:0000256" key="3">
    <source>
        <dbReference type="ARBA" id="ARBA00012737"/>
    </source>
</evidence>
<feature type="site" description="Important for beta-aspartyl-AMP intermediate formation" evidence="11">
    <location>
        <position position="363"/>
    </location>
</feature>
<dbReference type="EC" id="6.3.5.4" evidence="3"/>
<dbReference type="CDD" id="cd00712">
    <property type="entry name" value="AsnB"/>
    <property type="match status" value="1"/>
</dbReference>
<evidence type="ECO:0000256" key="4">
    <source>
        <dbReference type="ARBA" id="ARBA00022741"/>
    </source>
</evidence>
<keyword evidence="6 9" id="KW-0061">Asparagine biosynthesis</keyword>
<dbReference type="GO" id="GO:0005524">
    <property type="term" value="F:ATP binding"/>
    <property type="evidence" value="ECO:0007669"/>
    <property type="project" value="UniProtKB-KW"/>
</dbReference>
<feature type="binding site" evidence="10">
    <location>
        <position position="102"/>
    </location>
    <ligand>
        <name>L-glutamine</name>
        <dbReference type="ChEBI" id="CHEBI:58359"/>
    </ligand>
</feature>
<dbReference type="Gene3D" id="3.60.20.10">
    <property type="entry name" value="Glutamine Phosphoribosylpyrophosphate, subunit 1, domain 1"/>
    <property type="match status" value="1"/>
</dbReference>
<gene>
    <name evidence="13" type="ORF">BSA145_06650</name>
</gene>
<evidence type="ECO:0000256" key="8">
    <source>
        <dbReference type="ARBA" id="ARBA00048741"/>
    </source>
</evidence>
<dbReference type="NCBIfam" id="TIGR01536">
    <property type="entry name" value="asn_synth_AEB"/>
    <property type="match status" value="1"/>
</dbReference>
<feature type="binding site" evidence="10">
    <location>
        <position position="288"/>
    </location>
    <ligand>
        <name>ATP</name>
        <dbReference type="ChEBI" id="CHEBI:30616"/>
    </ligand>
</feature>
<sequence length="632" mass="73153">MCGFVGVFNHRPLSETTEQEELIKQMNRLIVHRGPDDEGYFHDEHVGFGFRRLSIIDVEHGKQPLSYEDEKYWIIFNGEIYNYVELKEELVKKGYTFSTDSDTEVLLATYRHYKEEAASKLRGMFAFLIWDKEAQLLYGARDPFGIKPLYFTQMDEQVYFASERKSLMAVNENILFDETALQQYMSFQFVPEPNTLDQKVHKVEPGHQFTLRPGQEIEFKTYWKVQFKPEQTQEQKLIEEVRDAIYDSVKVHMRSDVPVGSFLSGGIDSSFIVSVAKEFHPELKTFSVGFQQDGFSEVDVAKETADKLGLQNFSAVISPEEYMNELPKIVWHLDDPLADPAAIPLYFVAKEAKKQVTVVLSGEGADELFGGYNIYREPLSLKPFESVPSMLKKLLLRLARLMPEGMKGKSFIVRGCTPLEERYIGNAKIFEEPVKKNLLKQYDPNITYRDVTKTYFEESAGYSDINKMQYVDIHTWMRGDILLKADKMTMANSLELRVPFLDKVVFEAASKIPEELKTKDGTTKYLLRKAAEGIVPDHVLNRKKLGFPVPIRHWLKNEMNAWAKDIIKNSQTDEYINKAYVLDLLNEHCAGKADHSRKIWTVLIFMIWHSIYVERSIDPEQLNHQPKEVIFS</sequence>
<evidence type="ECO:0000313" key="14">
    <source>
        <dbReference type="Proteomes" id="UP000185426"/>
    </source>
</evidence>
<proteinExistence type="inferred from homology"/>
<dbReference type="PIRSF" id="PIRSF001589">
    <property type="entry name" value="Asn_synthetase_glu-h"/>
    <property type="match status" value="1"/>
</dbReference>
<dbReference type="Gene3D" id="3.40.50.620">
    <property type="entry name" value="HUPs"/>
    <property type="match status" value="1"/>
</dbReference>
<evidence type="ECO:0000256" key="9">
    <source>
        <dbReference type="PIRSR" id="PIRSR001589-1"/>
    </source>
</evidence>
<dbReference type="GO" id="GO:0006529">
    <property type="term" value="P:asparagine biosynthetic process"/>
    <property type="evidence" value="ECO:0007669"/>
    <property type="project" value="UniProtKB-KW"/>
</dbReference>
<dbReference type="SUPFAM" id="SSF56235">
    <property type="entry name" value="N-terminal nucleophile aminohydrolases (Ntn hydrolases)"/>
    <property type="match status" value="1"/>
</dbReference>
<keyword evidence="5 10" id="KW-0067">ATP-binding</keyword>
<dbReference type="CDD" id="cd01991">
    <property type="entry name" value="Asn_synthase_B_C"/>
    <property type="match status" value="1"/>
</dbReference>
<dbReference type="InterPro" id="IPR001962">
    <property type="entry name" value="Asn_synthase"/>
</dbReference>
<evidence type="ECO:0000256" key="6">
    <source>
        <dbReference type="ARBA" id="ARBA00022888"/>
    </source>
</evidence>
<evidence type="ECO:0000313" key="13">
    <source>
        <dbReference type="EMBL" id="APT45602.1"/>
    </source>
</evidence>
<accession>A0A1L6ZGJ3</accession>
<dbReference type="PANTHER" id="PTHR43284:SF1">
    <property type="entry name" value="ASPARAGINE SYNTHETASE"/>
    <property type="match status" value="1"/>
</dbReference>
<evidence type="ECO:0000256" key="7">
    <source>
        <dbReference type="ARBA" id="ARBA00022962"/>
    </source>
</evidence>
<feature type="domain" description="Glutamine amidotransferase type-2" evidence="12">
    <location>
        <begin position="2"/>
        <end position="214"/>
    </location>
</feature>
<dbReference type="PANTHER" id="PTHR43284">
    <property type="entry name" value="ASPARAGINE SYNTHETASE (GLUTAMINE-HYDROLYZING)"/>
    <property type="match status" value="1"/>
</dbReference>
<dbReference type="InterPro" id="IPR017932">
    <property type="entry name" value="GATase_2_dom"/>
</dbReference>
<comment type="catalytic activity">
    <reaction evidence="8">
        <text>L-aspartate + L-glutamine + ATP + H2O = L-asparagine + L-glutamate + AMP + diphosphate + H(+)</text>
        <dbReference type="Rhea" id="RHEA:12228"/>
        <dbReference type="ChEBI" id="CHEBI:15377"/>
        <dbReference type="ChEBI" id="CHEBI:15378"/>
        <dbReference type="ChEBI" id="CHEBI:29985"/>
        <dbReference type="ChEBI" id="CHEBI:29991"/>
        <dbReference type="ChEBI" id="CHEBI:30616"/>
        <dbReference type="ChEBI" id="CHEBI:33019"/>
        <dbReference type="ChEBI" id="CHEBI:58048"/>
        <dbReference type="ChEBI" id="CHEBI:58359"/>
        <dbReference type="ChEBI" id="CHEBI:456215"/>
        <dbReference type="EC" id="6.3.5.4"/>
    </reaction>
</comment>
<dbReference type="SUPFAM" id="SSF52402">
    <property type="entry name" value="Adenine nucleotide alpha hydrolases-like"/>
    <property type="match status" value="1"/>
</dbReference>
<evidence type="ECO:0000256" key="5">
    <source>
        <dbReference type="ARBA" id="ARBA00022840"/>
    </source>
</evidence>